<accession>A0A7J7ERJ4</accession>
<proteinExistence type="predicted"/>
<dbReference type="Proteomes" id="UP000551758">
    <property type="component" value="Unassembled WGS sequence"/>
</dbReference>
<feature type="compositionally biased region" description="Basic and acidic residues" evidence="1">
    <location>
        <begin position="45"/>
        <end position="60"/>
    </location>
</feature>
<keyword evidence="3" id="KW-1185">Reference proteome</keyword>
<evidence type="ECO:0000256" key="1">
    <source>
        <dbReference type="SAM" id="MobiDB-lite"/>
    </source>
</evidence>
<evidence type="ECO:0000313" key="2">
    <source>
        <dbReference type="EMBL" id="KAF5918420.1"/>
    </source>
</evidence>
<evidence type="ECO:0000313" key="3">
    <source>
        <dbReference type="Proteomes" id="UP000551758"/>
    </source>
</evidence>
<gene>
    <name evidence="2" type="ORF">HPG69_011861</name>
</gene>
<dbReference type="AlphaFoldDB" id="A0A7J7ERJ4"/>
<organism evidence="2 3">
    <name type="scientific">Diceros bicornis minor</name>
    <name type="common">South-central black rhinoceros</name>
    <dbReference type="NCBI Taxonomy" id="77932"/>
    <lineage>
        <taxon>Eukaryota</taxon>
        <taxon>Metazoa</taxon>
        <taxon>Chordata</taxon>
        <taxon>Craniata</taxon>
        <taxon>Vertebrata</taxon>
        <taxon>Euteleostomi</taxon>
        <taxon>Mammalia</taxon>
        <taxon>Eutheria</taxon>
        <taxon>Laurasiatheria</taxon>
        <taxon>Perissodactyla</taxon>
        <taxon>Rhinocerotidae</taxon>
        <taxon>Diceros</taxon>
    </lineage>
</organism>
<comment type="caution">
    <text evidence="2">The sequence shown here is derived from an EMBL/GenBank/DDBJ whole genome shotgun (WGS) entry which is preliminary data.</text>
</comment>
<reference evidence="2 3" key="1">
    <citation type="journal article" date="2020" name="Mol. Biol. Evol.">
        <title>Interspecific Gene Flow and the Evolution of Specialization in Black and White Rhinoceros.</title>
        <authorList>
            <person name="Moodley Y."/>
            <person name="Westbury M.V."/>
            <person name="Russo I.M."/>
            <person name="Gopalakrishnan S."/>
            <person name="Rakotoarivelo A."/>
            <person name="Olsen R.A."/>
            <person name="Prost S."/>
            <person name="Tunstall T."/>
            <person name="Ryder O.A."/>
            <person name="Dalen L."/>
            <person name="Bruford M.W."/>
        </authorList>
    </citation>
    <scope>NUCLEOTIDE SEQUENCE [LARGE SCALE GENOMIC DNA]</scope>
    <source>
        <strain evidence="2">SBR-YM</strain>
        <tissue evidence="2">Skin</tissue>
    </source>
</reference>
<dbReference type="EMBL" id="JACDTQ010002452">
    <property type="protein sequence ID" value="KAF5918420.1"/>
    <property type="molecule type" value="Genomic_DNA"/>
</dbReference>
<sequence length="133" mass="14442">MASPSGSPEDTGKLRGRDGRQRWEEEDAPPEEKRLRLGLEGGSAAKEEGEDAPRLGREETGTQTGVEGRGVSERGRGRQGGWGRAGMPPVRCRVQVDNWAATPAGGRARCDSWWGPPKKLDARLSLATPFLFM</sequence>
<feature type="region of interest" description="Disordered" evidence="1">
    <location>
        <begin position="1"/>
        <end position="89"/>
    </location>
</feature>
<feature type="compositionally biased region" description="Basic and acidic residues" evidence="1">
    <location>
        <begin position="10"/>
        <end position="23"/>
    </location>
</feature>
<name>A0A7J7ERJ4_DICBM</name>
<protein>
    <submittedName>
        <fullName evidence="2">Uncharacterized protein</fullName>
    </submittedName>
</protein>